<comment type="caution">
    <text evidence="2">The sequence shown here is derived from an EMBL/GenBank/DDBJ whole genome shotgun (WGS) entry which is preliminary data.</text>
</comment>
<dbReference type="Pfam" id="PF18759">
    <property type="entry name" value="Plavaka"/>
    <property type="match status" value="1"/>
</dbReference>
<feature type="compositionally biased region" description="Acidic residues" evidence="1">
    <location>
        <begin position="103"/>
        <end position="123"/>
    </location>
</feature>
<reference evidence="2 3" key="1">
    <citation type="submission" date="2024-01" db="EMBL/GenBank/DDBJ databases">
        <title>A draft genome for the cacao thread blight pathogen Marasmiellus scandens.</title>
        <authorList>
            <person name="Baruah I.K."/>
            <person name="Leung J."/>
            <person name="Bukari Y."/>
            <person name="Amoako-Attah I."/>
            <person name="Meinhardt L.W."/>
            <person name="Bailey B.A."/>
            <person name="Cohen S.P."/>
        </authorList>
    </citation>
    <scope>NUCLEOTIDE SEQUENCE [LARGE SCALE GENOMIC DNA]</scope>
    <source>
        <strain evidence="2 3">GH-19</strain>
    </source>
</reference>
<organism evidence="2 3">
    <name type="scientific">Marasmiellus scandens</name>
    <dbReference type="NCBI Taxonomy" id="2682957"/>
    <lineage>
        <taxon>Eukaryota</taxon>
        <taxon>Fungi</taxon>
        <taxon>Dikarya</taxon>
        <taxon>Basidiomycota</taxon>
        <taxon>Agaricomycotina</taxon>
        <taxon>Agaricomycetes</taxon>
        <taxon>Agaricomycetidae</taxon>
        <taxon>Agaricales</taxon>
        <taxon>Marasmiineae</taxon>
        <taxon>Omphalotaceae</taxon>
        <taxon>Marasmiellus</taxon>
    </lineage>
</organism>
<keyword evidence="3" id="KW-1185">Reference proteome</keyword>
<evidence type="ECO:0000313" key="3">
    <source>
        <dbReference type="Proteomes" id="UP001498398"/>
    </source>
</evidence>
<protein>
    <recommendedName>
        <fullName evidence="4">C2H2-type domain-containing protein</fullName>
    </recommendedName>
</protein>
<feature type="compositionally biased region" description="Polar residues" evidence="1">
    <location>
        <begin position="20"/>
        <end position="29"/>
    </location>
</feature>
<evidence type="ECO:0000256" key="1">
    <source>
        <dbReference type="SAM" id="MobiDB-lite"/>
    </source>
</evidence>
<evidence type="ECO:0000313" key="2">
    <source>
        <dbReference type="EMBL" id="KAK7464149.1"/>
    </source>
</evidence>
<dbReference type="Proteomes" id="UP001498398">
    <property type="component" value="Unassembled WGS sequence"/>
</dbReference>
<name>A0ABR1JN29_9AGAR</name>
<dbReference type="EMBL" id="JBANRG010000008">
    <property type="protein sequence ID" value="KAK7464149.1"/>
    <property type="molecule type" value="Genomic_DNA"/>
</dbReference>
<accession>A0ABR1JN29</accession>
<evidence type="ECO:0008006" key="4">
    <source>
        <dbReference type="Google" id="ProtNLM"/>
    </source>
</evidence>
<proteinExistence type="predicted"/>
<feature type="compositionally biased region" description="Basic residues" evidence="1">
    <location>
        <begin position="40"/>
        <end position="59"/>
    </location>
</feature>
<feature type="region of interest" description="Disordered" evidence="1">
    <location>
        <begin position="20"/>
        <end position="153"/>
    </location>
</feature>
<gene>
    <name evidence="2" type="ORF">VKT23_006314</name>
</gene>
<sequence>MSGFKCDGCSESWNRSSDLIQHYSKTSDPSCKAAGEKHAQKLRHSRFAPRRNQLFRRQSRSPPAQHTASAPEGSAEPVPVAFQGDFYGSDYRTEDFPGFEPDGAPDGDIGEENDEEADGFEAPEQEKIWEPPRPSRPANQESVDDMDIDDSSTAIPHSKKSILQSLPAHRENIHVDVYGGQAGAPLPNSSPVNHDSSDGFHRYQSSIIGSDKNIWAPFNSRMDWEVARWAKMRGTGSTAFSDLLDIDGVQDALGLSYRNSEDLNKIIDKEIPIQRPSFTRSEVVIAGESFDLYKRDIIECIRALYGSPEHAQYLCIVPERHYSDADKTCRLYHDMYTGKWWWSTQKALEKDKPGATVVPVILSSDKTLVTLFRNKSAYPVYLTIGNLPKEIRRKPSQQGQILLGYLPTTKLDHIKNKSSRRRTMANLFHACMKNMVSPLKDAGLHGIMMQSGDGVKRRCHPILAAYVADYPEQVLVTCTYSGDCSSCECPKHALGEYPCPADYRDYLAALEAVGDIGTDDWVESCRNAGIKPVQHPFWEDLPYTDIFRSITPDILHQLYQGVMKHLIGWLVTICGDEEFDARVRRLPLNHGIRNFHKGVTTLSRVTGAEHKQICAVLLGLIIDAPTLTTHQTRSLLTATRSLLDFLYLACYPIHTEDSLASLEEALHTFHQNKSIFVSLGAREHFNFPKIHFLCHYTRAIRYYGTTDNYNTETTERLHIDFAKDAYRASNRKDEYTQMTKWLERREKIQHHSNYITWRLSHPSPTHDSSAPAPLSGLSLVQRYDFPGAQRVITDLLCPYQPKLTKYPTVKTVTISKLEDTTSRGYGATKFHSALTMFIAQWRGAGQTAREIEEMAQFISLPFKSVPVWHQVKFVNRDLYGETTLDVLKAQPRRMNSRNQVSQSMQFDTALVQQKVNDPEKGHLDGM</sequence>
<dbReference type="InterPro" id="IPR041078">
    <property type="entry name" value="Plavaka"/>
</dbReference>